<keyword evidence="3" id="KW-0809">Transit peptide</keyword>
<comment type="similarity">
    <text evidence="1">Belongs to the mTERF family.</text>
</comment>
<gene>
    <name evidence="5" type="ORF">URODEC1_LOCUS31963</name>
</gene>
<dbReference type="Gene3D" id="1.25.70.10">
    <property type="entry name" value="Transcription termination factor 3, mitochondrial"/>
    <property type="match status" value="1"/>
</dbReference>
<protein>
    <submittedName>
        <fullName evidence="5">Uncharacterized protein</fullName>
    </submittedName>
</protein>
<dbReference type="FunFam" id="1.25.70.10:FF:000020">
    <property type="entry name" value="Mitochondrial transcription termination factor family protein"/>
    <property type="match status" value="1"/>
</dbReference>
<dbReference type="InterPro" id="IPR003690">
    <property type="entry name" value="MTERF"/>
</dbReference>
<feature type="compositionally biased region" description="Pro residues" evidence="4">
    <location>
        <begin position="54"/>
        <end position="78"/>
    </location>
</feature>
<feature type="compositionally biased region" description="Low complexity" evidence="4">
    <location>
        <begin position="425"/>
        <end position="436"/>
    </location>
</feature>
<dbReference type="PANTHER" id="PTHR13068:SF46">
    <property type="entry name" value="OS03G0360600 PROTEIN"/>
    <property type="match status" value="1"/>
</dbReference>
<evidence type="ECO:0000256" key="4">
    <source>
        <dbReference type="SAM" id="MobiDB-lite"/>
    </source>
</evidence>
<dbReference type="AlphaFoldDB" id="A0ABC8YCT6"/>
<dbReference type="SMART" id="SM00733">
    <property type="entry name" value="Mterf"/>
    <property type="match status" value="5"/>
</dbReference>
<organism evidence="5 6">
    <name type="scientific">Urochloa decumbens</name>
    <dbReference type="NCBI Taxonomy" id="240449"/>
    <lineage>
        <taxon>Eukaryota</taxon>
        <taxon>Viridiplantae</taxon>
        <taxon>Streptophyta</taxon>
        <taxon>Embryophyta</taxon>
        <taxon>Tracheophyta</taxon>
        <taxon>Spermatophyta</taxon>
        <taxon>Magnoliopsida</taxon>
        <taxon>Liliopsida</taxon>
        <taxon>Poales</taxon>
        <taxon>Poaceae</taxon>
        <taxon>PACMAD clade</taxon>
        <taxon>Panicoideae</taxon>
        <taxon>Panicodae</taxon>
        <taxon>Paniceae</taxon>
        <taxon>Melinidinae</taxon>
        <taxon>Urochloa</taxon>
    </lineage>
</organism>
<keyword evidence="6" id="KW-1185">Reference proteome</keyword>
<dbReference type="Pfam" id="PF02536">
    <property type="entry name" value="mTERF"/>
    <property type="match status" value="1"/>
</dbReference>
<dbReference type="Proteomes" id="UP001497457">
    <property type="component" value="Chromosome 16b"/>
</dbReference>
<evidence type="ECO:0000256" key="3">
    <source>
        <dbReference type="ARBA" id="ARBA00022946"/>
    </source>
</evidence>
<feature type="region of interest" description="Disordered" evidence="4">
    <location>
        <begin position="416"/>
        <end position="436"/>
    </location>
</feature>
<sequence length="436" mass="47162">MDFPQHCQFPSTGAARPKRKNMWLWAVSLNGPLCPCVPTSPPYEESGAITPGPITLPPSKPRYPALHTPPRPYPTPPYPRHDANRQSHPPHSTSLASGSLANARQSSQLDLLSLPELPSAMEELLLRHAGLPRPVAPRRRLRVVAVALRTRPTSLAVPGLPPAPTAPPLPLPPPTPEPVLLPSPPVAADAAAVLLAAGVPPADLRRAAGMCPELLSVPAESIAAALRFLTEEAGVPESDLPRVLRRRPRLLVSPVAARLRPTLYFLRALGVPDLHRRADLLSFSVEDKLLPRIEFLESLGLAPRAARSMARRFPALFCYGVEGNMRPKAEYLLGAMARGADELFEFPEYFSYALATRIAPRHEACAARGVRLPLPAMLRPGEDKFRATLDGCVGSTPPRRRSPLWHAMWVDDDDVGDDDSDDHAGAVAKETAAAAV</sequence>
<proteinExistence type="inferred from homology"/>
<evidence type="ECO:0000256" key="1">
    <source>
        <dbReference type="ARBA" id="ARBA00007692"/>
    </source>
</evidence>
<keyword evidence="2" id="KW-0805">Transcription regulation</keyword>
<dbReference type="PANTHER" id="PTHR13068">
    <property type="entry name" value="CGI-12 PROTEIN-RELATED"/>
    <property type="match status" value="1"/>
</dbReference>
<reference evidence="5 6" key="2">
    <citation type="submission" date="2024-10" db="EMBL/GenBank/DDBJ databases">
        <authorList>
            <person name="Ryan C."/>
        </authorList>
    </citation>
    <scope>NUCLEOTIDE SEQUENCE [LARGE SCALE GENOMIC DNA]</scope>
</reference>
<accession>A0ABC8YCT6</accession>
<keyword evidence="2" id="KW-0806">Transcription termination</keyword>
<feature type="region of interest" description="Disordered" evidence="4">
    <location>
        <begin position="44"/>
        <end position="102"/>
    </location>
</feature>
<evidence type="ECO:0000313" key="5">
    <source>
        <dbReference type="EMBL" id="CAL4939521.1"/>
    </source>
</evidence>
<reference evidence="6" key="1">
    <citation type="submission" date="2024-06" db="EMBL/GenBank/DDBJ databases">
        <authorList>
            <person name="Ryan C."/>
        </authorList>
    </citation>
    <scope>NUCLEOTIDE SEQUENCE [LARGE SCALE GENOMIC DNA]</scope>
</reference>
<evidence type="ECO:0000313" key="6">
    <source>
        <dbReference type="Proteomes" id="UP001497457"/>
    </source>
</evidence>
<evidence type="ECO:0000256" key="2">
    <source>
        <dbReference type="ARBA" id="ARBA00022472"/>
    </source>
</evidence>
<name>A0ABC8YCT6_9POAL</name>
<dbReference type="GO" id="GO:0006353">
    <property type="term" value="P:DNA-templated transcription termination"/>
    <property type="evidence" value="ECO:0007669"/>
    <property type="project" value="UniProtKB-KW"/>
</dbReference>
<keyword evidence="2" id="KW-0804">Transcription</keyword>
<dbReference type="InterPro" id="IPR038538">
    <property type="entry name" value="MTERF_sf"/>
</dbReference>
<feature type="compositionally biased region" description="Polar residues" evidence="4">
    <location>
        <begin position="86"/>
        <end position="102"/>
    </location>
</feature>
<dbReference type="EMBL" id="OZ075126">
    <property type="protein sequence ID" value="CAL4939521.1"/>
    <property type="molecule type" value="Genomic_DNA"/>
</dbReference>